<dbReference type="AlphaFoldDB" id="A0A1J4L062"/>
<name>A0A1J4L062_9EUKA</name>
<dbReference type="SMART" id="SM00213">
    <property type="entry name" value="UBQ"/>
    <property type="match status" value="1"/>
</dbReference>
<proteinExistence type="predicted"/>
<gene>
    <name evidence="3" type="ORF">TRFO_13097</name>
</gene>
<dbReference type="RefSeq" id="XP_068369656.1">
    <property type="nucleotide sequence ID" value="XM_068497034.1"/>
</dbReference>
<dbReference type="PROSITE" id="PS50053">
    <property type="entry name" value="UBIQUITIN_2"/>
    <property type="match status" value="1"/>
</dbReference>
<organism evidence="3 4">
    <name type="scientific">Tritrichomonas foetus</name>
    <dbReference type="NCBI Taxonomy" id="1144522"/>
    <lineage>
        <taxon>Eukaryota</taxon>
        <taxon>Metamonada</taxon>
        <taxon>Parabasalia</taxon>
        <taxon>Tritrichomonadida</taxon>
        <taxon>Tritrichomonadidae</taxon>
        <taxon>Tritrichomonas</taxon>
    </lineage>
</organism>
<accession>A0A1J4L062</accession>
<dbReference type="InterPro" id="IPR029071">
    <property type="entry name" value="Ubiquitin-like_domsf"/>
</dbReference>
<dbReference type="Gene3D" id="3.10.20.90">
    <property type="entry name" value="Phosphatidylinositol 3-kinase Catalytic Subunit, Chain A, domain 1"/>
    <property type="match status" value="1"/>
</dbReference>
<protein>
    <recommendedName>
        <fullName evidence="2">Ubiquitin-like domain-containing protein</fullName>
    </recommendedName>
</protein>
<sequence length="221" mass="24530">MTVTLNIKYAGDGSSALINAVPSDSTIEKTKKLIAKANKMTSVESIRIIQRGKILYDDQKLENLIPGPNNTIVLYVTGIPGKVHKPITNNNNQQNIQFRAGNIFNPIKRRSLVNELKNKIIENQKGLLMLGALVIGTLAFAFMSLERSSTRFPNSSNKPESMSRLTKLLISVVVFGGVAFGLALINRVEISVIKKCAVLFFMSILPTFDVEAFMRERQFTQ</sequence>
<keyword evidence="1" id="KW-0812">Transmembrane</keyword>
<dbReference type="EMBL" id="MLAK01000100">
    <property type="protein sequence ID" value="OHT16520.1"/>
    <property type="molecule type" value="Genomic_DNA"/>
</dbReference>
<dbReference type="SUPFAM" id="SSF54236">
    <property type="entry name" value="Ubiquitin-like"/>
    <property type="match status" value="1"/>
</dbReference>
<dbReference type="GeneID" id="94831738"/>
<evidence type="ECO:0000256" key="1">
    <source>
        <dbReference type="SAM" id="Phobius"/>
    </source>
</evidence>
<keyword evidence="1" id="KW-0472">Membrane</keyword>
<dbReference type="Pfam" id="PF00240">
    <property type="entry name" value="ubiquitin"/>
    <property type="match status" value="1"/>
</dbReference>
<comment type="caution">
    <text evidence="3">The sequence shown here is derived from an EMBL/GenBank/DDBJ whole genome shotgun (WGS) entry which is preliminary data.</text>
</comment>
<keyword evidence="1" id="KW-1133">Transmembrane helix</keyword>
<evidence type="ECO:0000313" key="4">
    <source>
        <dbReference type="Proteomes" id="UP000179807"/>
    </source>
</evidence>
<feature type="transmembrane region" description="Helical" evidence="1">
    <location>
        <begin position="127"/>
        <end position="145"/>
    </location>
</feature>
<reference evidence="3" key="1">
    <citation type="submission" date="2016-10" db="EMBL/GenBank/DDBJ databases">
        <authorList>
            <person name="Benchimol M."/>
            <person name="Almeida L.G."/>
            <person name="Vasconcelos A.T."/>
            <person name="Perreira-Neves A."/>
            <person name="Rosa I.A."/>
            <person name="Tasca T."/>
            <person name="Bogo M.R."/>
            <person name="de Souza W."/>
        </authorList>
    </citation>
    <scope>NUCLEOTIDE SEQUENCE [LARGE SCALE GENOMIC DNA]</scope>
    <source>
        <strain evidence="3">K</strain>
    </source>
</reference>
<dbReference type="Proteomes" id="UP000179807">
    <property type="component" value="Unassembled WGS sequence"/>
</dbReference>
<dbReference type="OrthoDB" id="267397at2759"/>
<dbReference type="InterPro" id="IPR000626">
    <property type="entry name" value="Ubiquitin-like_dom"/>
</dbReference>
<keyword evidence="4" id="KW-1185">Reference proteome</keyword>
<evidence type="ECO:0000259" key="2">
    <source>
        <dbReference type="PROSITE" id="PS50053"/>
    </source>
</evidence>
<dbReference type="VEuPathDB" id="TrichDB:TRFO_13097"/>
<evidence type="ECO:0000313" key="3">
    <source>
        <dbReference type="EMBL" id="OHT16520.1"/>
    </source>
</evidence>
<feature type="transmembrane region" description="Helical" evidence="1">
    <location>
        <begin position="165"/>
        <end position="185"/>
    </location>
</feature>
<feature type="domain" description="Ubiquitin-like" evidence="2">
    <location>
        <begin position="3"/>
        <end position="81"/>
    </location>
</feature>